<keyword evidence="3" id="KW-1185">Reference proteome</keyword>
<accession>A0ABW9A362</accession>
<gene>
    <name evidence="2" type="ORF">PQR66_39385</name>
</gene>
<feature type="compositionally biased region" description="Low complexity" evidence="1">
    <location>
        <begin position="38"/>
        <end position="47"/>
    </location>
</feature>
<reference evidence="2 3" key="1">
    <citation type="journal article" date="2024" name="Chem. Sci.">
        <title>Discovery of megapolipeptins by genome mining of a Burkholderiales bacteria collection.</title>
        <authorList>
            <person name="Paulo B.S."/>
            <person name="Recchia M.J.J."/>
            <person name="Lee S."/>
            <person name="Fergusson C.H."/>
            <person name="Romanowski S.B."/>
            <person name="Hernandez A."/>
            <person name="Krull N."/>
            <person name="Liu D.Y."/>
            <person name="Cavanagh H."/>
            <person name="Bos A."/>
            <person name="Gray C.A."/>
            <person name="Murphy B.T."/>
            <person name="Linington R.G."/>
            <person name="Eustaquio A.S."/>
        </authorList>
    </citation>
    <scope>NUCLEOTIDE SEQUENCE [LARGE SCALE GENOMIC DNA]</scope>
    <source>
        <strain evidence="2 3">RL16-012-BIC-B</strain>
    </source>
</reference>
<evidence type="ECO:0000256" key="1">
    <source>
        <dbReference type="SAM" id="MobiDB-lite"/>
    </source>
</evidence>
<name>A0ABW9A362_9BURK</name>
<dbReference type="PROSITE" id="PS51257">
    <property type="entry name" value="PROKAR_LIPOPROTEIN"/>
    <property type="match status" value="1"/>
</dbReference>
<dbReference type="Proteomes" id="UP001629249">
    <property type="component" value="Unassembled WGS sequence"/>
</dbReference>
<organism evidence="2 3">
    <name type="scientific">Paraburkholderia agricolaris</name>
    <dbReference type="NCBI Taxonomy" id="2152888"/>
    <lineage>
        <taxon>Bacteria</taxon>
        <taxon>Pseudomonadati</taxon>
        <taxon>Pseudomonadota</taxon>
        <taxon>Betaproteobacteria</taxon>
        <taxon>Burkholderiales</taxon>
        <taxon>Burkholderiaceae</taxon>
        <taxon>Paraburkholderia</taxon>
    </lineage>
</organism>
<comment type="caution">
    <text evidence="2">The sequence shown here is derived from an EMBL/GenBank/DDBJ whole genome shotgun (WGS) entry which is preliminary data.</text>
</comment>
<evidence type="ECO:0000313" key="2">
    <source>
        <dbReference type="EMBL" id="MFL9889138.1"/>
    </source>
</evidence>
<evidence type="ECO:0000313" key="3">
    <source>
        <dbReference type="Proteomes" id="UP001629249"/>
    </source>
</evidence>
<dbReference type="EMBL" id="JAQQFN010000062">
    <property type="protein sequence ID" value="MFL9889138.1"/>
    <property type="molecule type" value="Genomic_DNA"/>
</dbReference>
<feature type="region of interest" description="Disordered" evidence="1">
    <location>
        <begin position="37"/>
        <end position="78"/>
    </location>
</feature>
<sequence>MNTVKAKTGFRCDFKVAAAGAIALLMVACGGGSGNSPGAGSDSASNGGNSGNGAGAGAASSPTSASAPTGASSPATANLSCPAGSGQGTGGLQFYSPSGSFSYSLSTVAGSAQDYATLTWGVRYSNVNNLASSSYSGSLRATLYAVKSSFTGSGAISGTLLGVFIPSFTGSGAQSASQVKVNGYSTTTVVSSSVETNPPVGQYCMVAALDEYLPGSCSSPDGYCFVDWLQFPGPATFQ</sequence>
<protein>
    <submittedName>
        <fullName evidence="2">Uncharacterized protein</fullName>
    </submittedName>
</protein>
<feature type="compositionally biased region" description="Low complexity" evidence="1">
    <location>
        <begin position="57"/>
        <end position="78"/>
    </location>
</feature>
<dbReference type="RefSeq" id="WP_408336302.1">
    <property type="nucleotide sequence ID" value="NZ_JAQQFH010000071.1"/>
</dbReference>
<proteinExistence type="predicted"/>